<name>A0A135WCX6_9FLAO</name>
<dbReference type="SUPFAM" id="SSF88874">
    <property type="entry name" value="Receptor-binding domain of short tail fibre protein gp12"/>
    <property type="match status" value="1"/>
</dbReference>
<dbReference type="InterPro" id="IPR011083">
    <property type="entry name" value="Phage_tail_collar_dom"/>
</dbReference>
<evidence type="ECO:0000313" key="2">
    <source>
        <dbReference type="EMBL" id="KXH82739.1"/>
    </source>
</evidence>
<reference evidence="3" key="1">
    <citation type="submission" date="2015-12" db="EMBL/GenBank/DDBJ databases">
        <title>Genome sequence of a biocontrol rhizobacterium Chryseobacterium kwangjuense strain KJ1R5 isolated from pepper (Capsicum annuum L.).</title>
        <authorList>
            <person name="Jeong J.-J."/>
            <person name="Park H."/>
            <person name="Mannaa M."/>
            <person name="Sang M.K."/>
            <person name="Choi I.-G."/>
            <person name="Kim K.D."/>
        </authorList>
    </citation>
    <scope>NUCLEOTIDE SEQUENCE [LARGE SCALE GENOMIC DNA]</scope>
    <source>
        <strain evidence="3">KJ1R5</strain>
    </source>
</reference>
<reference evidence="2 3" key="2">
    <citation type="journal article" date="2016" name="Genome Announc.">
        <title>Draft Genome Sequence of a Biocontrol Rhizobacterium, Chryseobacterium kwangjuense Strain KJ1R5, Isolated from Pepper (Capsicum annuum).</title>
        <authorList>
            <person name="Jeong J.J."/>
            <person name="Park H."/>
            <person name="Park B.H."/>
            <person name="Mannaa M."/>
            <person name="Sang M.K."/>
            <person name="Choi I.G."/>
            <person name="Kim K.D."/>
        </authorList>
    </citation>
    <scope>NUCLEOTIDE SEQUENCE [LARGE SCALE GENOMIC DNA]</scope>
    <source>
        <strain evidence="2 3">KJ1R5</strain>
    </source>
</reference>
<evidence type="ECO:0000259" key="1">
    <source>
        <dbReference type="Pfam" id="PF07484"/>
    </source>
</evidence>
<organism evidence="2 3">
    <name type="scientific">Chryseobacterium kwangjuense</name>
    <dbReference type="NCBI Taxonomy" id="267125"/>
    <lineage>
        <taxon>Bacteria</taxon>
        <taxon>Pseudomonadati</taxon>
        <taxon>Bacteroidota</taxon>
        <taxon>Flavobacteriia</taxon>
        <taxon>Flavobacteriales</taxon>
        <taxon>Weeksellaceae</taxon>
        <taxon>Chryseobacterium group</taxon>
        <taxon>Chryseobacterium</taxon>
    </lineage>
</organism>
<gene>
    <name evidence="2" type="ORF">AU378_09810</name>
</gene>
<dbReference type="RefSeq" id="WP_062650654.1">
    <property type="nucleotide sequence ID" value="NZ_LPUR01000011.1"/>
</dbReference>
<protein>
    <submittedName>
        <fullName evidence="2">Phage tail protein</fullName>
    </submittedName>
</protein>
<sequence length="180" mass="18949">MEEMIGVIKLFAGNFPPRGFLYCNGALLSIAQNQALFSILGTTYGGDGITTFALPNLNGRCPIGQGSSNTGKSYQLGEMAGTPENTLLSSNLPSFASSMRVSKANANSTSPSTTTSIAVTGTPNGRDFDAVPSYVDGDPDTVINPKSVMFIGQNIPVNNMSPYLAMNYIICVEGIYPSRS</sequence>
<dbReference type="AlphaFoldDB" id="A0A135WCX6"/>
<dbReference type="OrthoDB" id="9810174at2"/>
<accession>A0A135WCX6</accession>
<dbReference type="Proteomes" id="UP000070513">
    <property type="component" value="Unassembled WGS sequence"/>
</dbReference>
<feature type="domain" description="Phage tail collar" evidence="1">
    <location>
        <begin position="6"/>
        <end position="62"/>
    </location>
</feature>
<dbReference type="Gene3D" id="3.90.1340.10">
    <property type="entry name" value="Phage tail collar domain"/>
    <property type="match status" value="1"/>
</dbReference>
<dbReference type="InterPro" id="IPR037053">
    <property type="entry name" value="Phage_tail_collar_dom_sf"/>
</dbReference>
<proteinExistence type="predicted"/>
<evidence type="ECO:0000313" key="3">
    <source>
        <dbReference type="Proteomes" id="UP000070513"/>
    </source>
</evidence>
<comment type="caution">
    <text evidence="2">The sequence shown here is derived from an EMBL/GenBank/DDBJ whole genome shotgun (WGS) entry which is preliminary data.</text>
</comment>
<dbReference type="Pfam" id="PF07484">
    <property type="entry name" value="Collar"/>
    <property type="match status" value="1"/>
</dbReference>
<dbReference type="EMBL" id="LPUR01000011">
    <property type="protein sequence ID" value="KXH82739.1"/>
    <property type="molecule type" value="Genomic_DNA"/>
</dbReference>